<dbReference type="OrthoDB" id="2439488at2"/>
<evidence type="ECO:0000313" key="2">
    <source>
        <dbReference type="Proteomes" id="UP000180175"/>
    </source>
</evidence>
<evidence type="ECO:0000313" key="1">
    <source>
        <dbReference type="EMBL" id="QOY38723.2"/>
    </source>
</evidence>
<protein>
    <submittedName>
        <fullName evidence="1">YuzF family protein</fullName>
    </submittedName>
</protein>
<name>A0A7S7LCW3_9BACI</name>
<dbReference type="Proteomes" id="UP000180175">
    <property type="component" value="Chromosome"/>
</dbReference>
<reference evidence="1 2" key="2">
    <citation type="journal article" date="2019" name="Int. J. Syst. Evol. Microbiol.">
        <title>Anaerobacillus isosaccharinicus sp. nov., an alkaliphilic bacterium which degrades isosaccharinic acid.</title>
        <authorList>
            <person name="Bassil N.M."/>
            <person name="Lloyd J.R."/>
        </authorList>
    </citation>
    <scope>NUCLEOTIDE SEQUENCE [LARGE SCALE GENOMIC DNA]</scope>
    <source>
        <strain evidence="1 2">NB2006</strain>
    </source>
</reference>
<gene>
    <name evidence="1" type="ORF">AWH56_022460</name>
</gene>
<proteinExistence type="predicted"/>
<dbReference type="Pfam" id="PF10842">
    <property type="entry name" value="DUF2642"/>
    <property type="match status" value="1"/>
</dbReference>
<dbReference type="KEGG" id="aia:AWH56_022460"/>
<sequence length="83" mass="9654">MYYGYDMQREQVNNFNTQYQTLIDPFVVQTLQSVIGKDLVVETTKDTIRGNLKDVKPDHIMIMAGNTPFFIRIQQIVTIMPID</sequence>
<reference evidence="1 2" key="1">
    <citation type="journal article" date="2017" name="Genome Announc.">
        <title>Draft Genome Sequences of Four Alkaliphilic Bacteria Belonging to the Anaerobacillus Genus.</title>
        <authorList>
            <person name="Bassil N.M."/>
            <person name="Lloyd J.R."/>
        </authorList>
    </citation>
    <scope>NUCLEOTIDE SEQUENCE [LARGE SCALE GENOMIC DNA]</scope>
    <source>
        <strain evidence="1 2">NB2006</strain>
    </source>
</reference>
<dbReference type="InterPro" id="IPR020139">
    <property type="entry name" value="DUF2642"/>
</dbReference>
<keyword evidence="2" id="KW-1185">Reference proteome</keyword>
<accession>A0A7S7LCW3</accession>
<dbReference type="EMBL" id="CP063356">
    <property type="protein sequence ID" value="QOY38723.2"/>
    <property type="molecule type" value="Genomic_DNA"/>
</dbReference>
<organism evidence="1 2">
    <name type="scientific">Anaerobacillus isosaccharinicus</name>
    <dbReference type="NCBI Taxonomy" id="1532552"/>
    <lineage>
        <taxon>Bacteria</taxon>
        <taxon>Bacillati</taxon>
        <taxon>Bacillota</taxon>
        <taxon>Bacilli</taxon>
        <taxon>Bacillales</taxon>
        <taxon>Bacillaceae</taxon>
        <taxon>Anaerobacillus</taxon>
    </lineage>
</organism>